<dbReference type="CDD" id="cd04489">
    <property type="entry name" value="ExoVII_LU_OBF"/>
    <property type="match status" value="1"/>
</dbReference>
<dbReference type="InterPro" id="IPR025824">
    <property type="entry name" value="OB-fold_nuc-bd_dom"/>
</dbReference>
<keyword evidence="4 5" id="KW-0269">Exonuclease</keyword>
<evidence type="ECO:0000256" key="5">
    <source>
        <dbReference type="HAMAP-Rule" id="MF_00378"/>
    </source>
</evidence>
<dbReference type="GO" id="GO:0009318">
    <property type="term" value="C:exodeoxyribonuclease VII complex"/>
    <property type="evidence" value="ECO:0007669"/>
    <property type="project" value="UniProtKB-UniRule"/>
</dbReference>
<dbReference type="PANTHER" id="PTHR30008:SF0">
    <property type="entry name" value="EXODEOXYRIBONUCLEASE 7 LARGE SUBUNIT"/>
    <property type="match status" value="1"/>
</dbReference>
<organism evidence="9 10">
    <name type="scientific">Achromobacter aloeverae</name>
    <dbReference type="NCBI Taxonomy" id="1750518"/>
    <lineage>
        <taxon>Bacteria</taxon>
        <taxon>Pseudomonadati</taxon>
        <taxon>Pseudomonadota</taxon>
        <taxon>Betaproteobacteria</taxon>
        <taxon>Burkholderiales</taxon>
        <taxon>Alcaligenaceae</taxon>
        <taxon>Achromobacter</taxon>
    </lineage>
</organism>
<evidence type="ECO:0000256" key="1">
    <source>
        <dbReference type="ARBA" id="ARBA00022490"/>
    </source>
</evidence>
<dbReference type="GO" id="GO:0008855">
    <property type="term" value="F:exodeoxyribonuclease VII activity"/>
    <property type="evidence" value="ECO:0007669"/>
    <property type="project" value="UniProtKB-UniRule"/>
</dbReference>
<evidence type="ECO:0000256" key="3">
    <source>
        <dbReference type="ARBA" id="ARBA00022801"/>
    </source>
</evidence>
<gene>
    <name evidence="5" type="primary">xseA</name>
    <name evidence="9" type="ORF">C7R54_07625</name>
</gene>
<comment type="function">
    <text evidence="5">Bidirectionally degrades single-stranded DNA into large acid-insoluble oligonucleotides, which are then degraded further into small acid-soluble oligonucleotides.</text>
</comment>
<dbReference type="EC" id="3.1.11.6" evidence="5"/>
<dbReference type="InterPro" id="IPR003753">
    <property type="entry name" value="Exonuc_VII_L"/>
</dbReference>
<dbReference type="GO" id="GO:0005737">
    <property type="term" value="C:cytoplasm"/>
    <property type="evidence" value="ECO:0007669"/>
    <property type="project" value="UniProtKB-SubCell"/>
</dbReference>
<evidence type="ECO:0000259" key="7">
    <source>
        <dbReference type="Pfam" id="PF02601"/>
    </source>
</evidence>
<dbReference type="GO" id="GO:0006308">
    <property type="term" value="P:DNA catabolic process"/>
    <property type="evidence" value="ECO:0007669"/>
    <property type="project" value="UniProtKB-UniRule"/>
</dbReference>
<dbReference type="RefSeq" id="WP_129149615.1">
    <property type="nucleotide sequence ID" value="NZ_JBHSDO010000013.1"/>
</dbReference>
<dbReference type="NCBIfam" id="TIGR00237">
    <property type="entry name" value="xseA"/>
    <property type="match status" value="1"/>
</dbReference>
<reference evidence="9 10" key="1">
    <citation type="journal article" date="2017" name="Int. J. Syst. Evol. Microbiol.">
        <title>Achromobacter aloeverae sp. nov., isolated from the root of Aloe vera (L.) Burm.f.</title>
        <authorList>
            <person name="Kuncharoen N."/>
            <person name="Muramatsu Y."/>
            <person name="Shibata C."/>
            <person name="Kamakura Y."/>
            <person name="Nakagawa Y."/>
            <person name="Tanasupawat S."/>
        </authorList>
    </citation>
    <scope>NUCLEOTIDE SEQUENCE [LARGE SCALE GENOMIC DNA]</scope>
    <source>
        <strain evidence="9 10">AVA-1</strain>
    </source>
</reference>
<evidence type="ECO:0000256" key="6">
    <source>
        <dbReference type="RuleBase" id="RU004355"/>
    </source>
</evidence>
<dbReference type="AlphaFoldDB" id="A0A4Q1HMN3"/>
<comment type="caution">
    <text evidence="9">The sequence shown here is derived from an EMBL/GenBank/DDBJ whole genome shotgun (WGS) entry which is preliminary data.</text>
</comment>
<evidence type="ECO:0000313" key="9">
    <source>
        <dbReference type="EMBL" id="RXN91055.1"/>
    </source>
</evidence>
<dbReference type="InterPro" id="IPR020579">
    <property type="entry name" value="Exonuc_VII_lsu_C"/>
</dbReference>
<sequence length="468" mass="51245">MTIEFTVKDDVFTRDILTVAQLNQAVGRVLERNVPALWVRGEISNFTAAASGHWYFTLKDSQAAVRGVMFRSRAAAVGFMPRAGDKVEVRARVTLYEPRGDYQLQVDAMRRAGLGDLYEAFLRLKQKLGAEGLFEEARKRPPVLLPRAIGVVTSLHAAALRDVLTALERRAPQVPVIIYPAPVQGADSAPRLAAAIASANRRAEVDTLLLVRGGGSIEDLWSFNDEALARQVAASAIPVICGVGHETDFTIADFVADVRAPTPTAAAELACLPRQELYQRVRVVARELQRVQQRLLDRAAQRLDRAAGQLTSPQQRLAHQADRLAALRHRLLNAWPGPRGRRQARLDLLLARLRHRGPDVARARDALAGQARQLLQAHRRLLESRRSRLQSLSAQLRAFDPGQVLARGYALARDGEGRLVRDAAALAPGQRLALEFARGGARVDVVDVFDMPQDGRAPAADRPGGGAD</sequence>
<feature type="domain" description="Exonuclease VII large subunit C-terminal" evidence="7">
    <location>
        <begin position="133"/>
        <end position="442"/>
    </location>
</feature>
<evidence type="ECO:0000256" key="2">
    <source>
        <dbReference type="ARBA" id="ARBA00022722"/>
    </source>
</evidence>
<name>A0A4Q1HMN3_9BURK</name>
<comment type="subunit">
    <text evidence="5">Heterooligomer composed of large and small subunits.</text>
</comment>
<dbReference type="GO" id="GO:0003676">
    <property type="term" value="F:nucleic acid binding"/>
    <property type="evidence" value="ECO:0007669"/>
    <property type="project" value="InterPro"/>
</dbReference>
<dbReference type="OrthoDB" id="9802795at2"/>
<keyword evidence="1 5" id="KW-0963">Cytoplasm</keyword>
<dbReference type="EMBL" id="PYAL01000002">
    <property type="protein sequence ID" value="RXN91055.1"/>
    <property type="molecule type" value="Genomic_DNA"/>
</dbReference>
<evidence type="ECO:0000259" key="8">
    <source>
        <dbReference type="Pfam" id="PF13742"/>
    </source>
</evidence>
<evidence type="ECO:0000313" key="10">
    <source>
        <dbReference type="Proteomes" id="UP000290849"/>
    </source>
</evidence>
<dbReference type="Proteomes" id="UP000290849">
    <property type="component" value="Unassembled WGS sequence"/>
</dbReference>
<accession>A0A4Q1HMN3</accession>
<keyword evidence="2 5" id="KW-0540">Nuclease</keyword>
<keyword evidence="3 5" id="KW-0378">Hydrolase</keyword>
<comment type="subcellular location">
    <subcellularLocation>
        <location evidence="5 6">Cytoplasm</location>
    </subcellularLocation>
</comment>
<evidence type="ECO:0000256" key="4">
    <source>
        <dbReference type="ARBA" id="ARBA00022839"/>
    </source>
</evidence>
<dbReference type="Pfam" id="PF13742">
    <property type="entry name" value="tRNA_anti_2"/>
    <property type="match status" value="1"/>
</dbReference>
<feature type="domain" description="OB-fold nucleic acid binding" evidence="8">
    <location>
        <begin position="17"/>
        <end position="110"/>
    </location>
</feature>
<keyword evidence="10" id="KW-1185">Reference proteome</keyword>
<comment type="similarity">
    <text evidence="5 6">Belongs to the XseA family.</text>
</comment>
<dbReference type="PANTHER" id="PTHR30008">
    <property type="entry name" value="EXODEOXYRIBONUCLEASE 7 LARGE SUBUNIT"/>
    <property type="match status" value="1"/>
</dbReference>
<dbReference type="HAMAP" id="MF_00378">
    <property type="entry name" value="Exonuc_7_L"/>
    <property type="match status" value="1"/>
</dbReference>
<dbReference type="Pfam" id="PF02601">
    <property type="entry name" value="Exonuc_VII_L"/>
    <property type="match status" value="1"/>
</dbReference>
<proteinExistence type="inferred from homology"/>
<protein>
    <recommendedName>
        <fullName evidence="5">Exodeoxyribonuclease 7 large subunit</fullName>
        <ecNumber evidence="5">3.1.11.6</ecNumber>
    </recommendedName>
    <alternativeName>
        <fullName evidence="5">Exodeoxyribonuclease VII large subunit</fullName>
        <shortName evidence="5">Exonuclease VII large subunit</shortName>
    </alternativeName>
</protein>
<comment type="catalytic activity">
    <reaction evidence="5 6">
        <text>Exonucleolytic cleavage in either 5'- to 3'- or 3'- to 5'-direction to yield nucleoside 5'-phosphates.</text>
        <dbReference type="EC" id="3.1.11.6"/>
    </reaction>
</comment>